<dbReference type="InterPro" id="IPR036759">
    <property type="entry name" value="TPK_catalytic_sf"/>
</dbReference>
<dbReference type="EMBL" id="PDCG01000002">
    <property type="protein sequence ID" value="RBP98303.1"/>
    <property type="molecule type" value="Genomic_DNA"/>
</dbReference>
<dbReference type="PANTHER" id="PTHR41299">
    <property type="entry name" value="THIAMINE PYROPHOSPHOKINASE"/>
    <property type="match status" value="1"/>
</dbReference>
<reference evidence="7 8" key="1">
    <citation type="submission" date="2017-10" db="EMBL/GenBank/DDBJ databases">
        <title>Bifidobacterium xylocopum sp. nov. and Bifidobacterium aemilianum sp. nov., from the carpenter bee (Xylocopa violacea) digestive tract.</title>
        <authorList>
            <person name="Alberoni D."/>
            <person name="Baffoni L."/>
            <person name="Di Gioia D."/>
            <person name="Gaggia F."/>
            <person name="Biavati B."/>
        </authorList>
    </citation>
    <scope>NUCLEOTIDE SEQUENCE [LARGE SCALE GENOMIC DNA]</scope>
    <source>
        <strain evidence="7 8">XV10</strain>
    </source>
</reference>
<accession>A0A366KB06</accession>
<sequence>MTGSTIPPHHQCLVFASGCYYPSMPDLDALTQNSLIIAADGGMDQALRYDIHPDMVVGDFDSISQQPGADGKERVVRLPAHKDDSDLLSALKLGWSQGARRFHILGGMGGRLDHSLANIQILALLAQEGGSGFLYGDGYVLTALHNGRLDFPANHVGPRRMLGVFSHADQSKGVSVRGLKYQLEGVNLPSTSPLGVSNEFLPGQPSSIEVREGTLLVSYPMEAPQPLVSHPQLIEGGLGLLEPQVSEFLARGKN</sequence>
<evidence type="ECO:0000313" key="8">
    <source>
        <dbReference type="Proteomes" id="UP000252530"/>
    </source>
</evidence>
<organism evidence="7 8">
    <name type="scientific">Bifidobacterium aemilianum</name>
    <dbReference type="NCBI Taxonomy" id="2493120"/>
    <lineage>
        <taxon>Bacteria</taxon>
        <taxon>Bacillati</taxon>
        <taxon>Actinomycetota</taxon>
        <taxon>Actinomycetes</taxon>
        <taxon>Bifidobacteriales</taxon>
        <taxon>Bifidobacteriaceae</taxon>
        <taxon>Bifidobacterium</taxon>
    </lineage>
</organism>
<dbReference type="SMART" id="SM00983">
    <property type="entry name" value="TPK_B1_binding"/>
    <property type="match status" value="1"/>
</dbReference>
<dbReference type="AlphaFoldDB" id="A0A366KB06"/>
<evidence type="ECO:0000313" key="7">
    <source>
        <dbReference type="EMBL" id="RBP98303.1"/>
    </source>
</evidence>
<dbReference type="NCBIfam" id="TIGR01378">
    <property type="entry name" value="thi_PPkinase"/>
    <property type="match status" value="1"/>
</dbReference>
<dbReference type="GO" id="GO:0009229">
    <property type="term" value="P:thiamine diphosphate biosynthetic process"/>
    <property type="evidence" value="ECO:0007669"/>
    <property type="project" value="InterPro"/>
</dbReference>
<dbReference type="GO" id="GO:0005524">
    <property type="term" value="F:ATP binding"/>
    <property type="evidence" value="ECO:0007669"/>
    <property type="project" value="UniProtKB-KW"/>
</dbReference>
<dbReference type="InterPro" id="IPR053149">
    <property type="entry name" value="TPK"/>
</dbReference>
<keyword evidence="1" id="KW-0808">Transferase</keyword>
<evidence type="ECO:0000259" key="6">
    <source>
        <dbReference type="SMART" id="SM00983"/>
    </source>
</evidence>
<dbReference type="Pfam" id="PF04265">
    <property type="entry name" value="TPK_B1_binding"/>
    <property type="match status" value="1"/>
</dbReference>
<dbReference type="Gene3D" id="3.40.50.10240">
    <property type="entry name" value="Thiamin pyrophosphokinase, catalytic domain"/>
    <property type="match status" value="1"/>
</dbReference>
<proteinExistence type="predicted"/>
<dbReference type="InterPro" id="IPR006282">
    <property type="entry name" value="Thi_PPkinase"/>
</dbReference>
<gene>
    <name evidence="7" type="ORF">CRD60_03620</name>
</gene>
<dbReference type="InterPro" id="IPR036371">
    <property type="entry name" value="TPK_B1-bd_sf"/>
</dbReference>
<evidence type="ECO:0000256" key="2">
    <source>
        <dbReference type="ARBA" id="ARBA00022741"/>
    </source>
</evidence>
<evidence type="ECO:0000256" key="5">
    <source>
        <dbReference type="NCBIfam" id="TIGR01378"/>
    </source>
</evidence>
<dbReference type="EC" id="2.7.6.2" evidence="5"/>
<dbReference type="PANTHER" id="PTHR41299:SF1">
    <property type="entry name" value="THIAMINE PYROPHOSPHOKINASE"/>
    <property type="match status" value="1"/>
</dbReference>
<protein>
    <recommendedName>
        <fullName evidence="5">Thiamine diphosphokinase</fullName>
        <ecNumber evidence="5">2.7.6.2</ecNumber>
    </recommendedName>
</protein>
<dbReference type="GO" id="GO:0016301">
    <property type="term" value="F:kinase activity"/>
    <property type="evidence" value="ECO:0007669"/>
    <property type="project" value="UniProtKB-KW"/>
</dbReference>
<dbReference type="InterPro" id="IPR007371">
    <property type="entry name" value="TPK_catalytic"/>
</dbReference>
<comment type="caution">
    <text evidence="7">The sequence shown here is derived from an EMBL/GenBank/DDBJ whole genome shotgun (WGS) entry which is preliminary data.</text>
</comment>
<dbReference type="SUPFAM" id="SSF63999">
    <property type="entry name" value="Thiamin pyrophosphokinase, catalytic domain"/>
    <property type="match status" value="1"/>
</dbReference>
<dbReference type="Pfam" id="PF04263">
    <property type="entry name" value="TPK_catalytic"/>
    <property type="match status" value="1"/>
</dbReference>
<evidence type="ECO:0000256" key="1">
    <source>
        <dbReference type="ARBA" id="ARBA00022679"/>
    </source>
</evidence>
<name>A0A366KB06_9BIFI</name>
<dbReference type="Proteomes" id="UP000252530">
    <property type="component" value="Unassembled WGS sequence"/>
</dbReference>
<dbReference type="GO" id="GO:0030975">
    <property type="term" value="F:thiamine binding"/>
    <property type="evidence" value="ECO:0007669"/>
    <property type="project" value="InterPro"/>
</dbReference>
<evidence type="ECO:0000256" key="3">
    <source>
        <dbReference type="ARBA" id="ARBA00022777"/>
    </source>
</evidence>
<dbReference type="OrthoDB" id="9804377at2"/>
<dbReference type="SUPFAM" id="SSF63862">
    <property type="entry name" value="Thiamin pyrophosphokinase, substrate-binding domain"/>
    <property type="match status" value="1"/>
</dbReference>
<keyword evidence="3 7" id="KW-0418">Kinase</keyword>
<evidence type="ECO:0000256" key="4">
    <source>
        <dbReference type="ARBA" id="ARBA00022840"/>
    </source>
</evidence>
<dbReference type="RefSeq" id="WP_113859987.1">
    <property type="nucleotide sequence ID" value="NZ_PDCG01000002.1"/>
</dbReference>
<keyword evidence="8" id="KW-1185">Reference proteome</keyword>
<keyword evidence="4" id="KW-0067">ATP-binding</keyword>
<dbReference type="GO" id="GO:0004788">
    <property type="term" value="F:thiamine diphosphokinase activity"/>
    <property type="evidence" value="ECO:0007669"/>
    <property type="project" value="UniProtKB-UniRule"/>
</dbReference>
<feature type="domain" description="Thiamin pyrophosphokinase thiamin-binding" evidence="6">
    <location>
        <begin position="147"/>
        <end position="216"/>
    </location>
</feature>
<dbReference type="CDD" id="cd07995">
    <property type="entry name" value="TPK"/>
    <property type="match status" value="1"/>
</dbReference>
<dbReference type="InterPro" id="IPR007373">
    <property type="entry name" value="Thiamin_PyroPKinase_B1-bd"/>
</dbReference>
<dbReference type="GO" id="GO:0006772">
    <property type="term" value="P:thiamine metabolic process"/>
    <property type="evidence" value="ECO:0007669"/>
    <property type="project" value="UniProtKB-UniRule"/>
</dbReference>
<keyword evidence="2" id="KW-0547">Nucleotide-binding</keyword>